<evidence type="ECO:0000256" key="2">
    <source>
        <dbReference type="ARBA" id="ARBA00022448"/>
    </source>
</evidence>
<gene>
    <name evidence="8" type="ORF">DFR50_115115</name>
</gene>
<dbReference type="InterPro" id="IPR003439">
    <property type="entry name" value="ABC_transporter-like_ATP-bd"/>
</dbReference>
<dbReference type="GO" id="GO:0005524">
    <property type="term" value="F:ATP binding"/>
    <property type="evidence" value="ECO:0007669"/>
    <property type="project" value="UniProtKB-KW"/>
</dbReference>
<keyword evidence="3" id="KW-0762">Sugar transport</keyword>
<dbReference type="PANTHER" id="PTHR43790">
    <property type="entry name" value="CARBOHYDRATE TRANSPORT ATP-BINDING PROTEIN MG119-RELATED"/>
    <property type="match status" value="1"/>
</dbReference>
<keyword evidence="9" id="KW-1185">Reference proteome</keyword>
<evidence type="ECO:0000256" key="3">
    <source>
        <dbReference type="ARBA" id="ARBA00022597"/>
    </source>
</evidence>
<evidence type="ECO:0000256" key="6">
    <source>
        <dbReference type="ARBA" id="ARBA00022840"/>
    </source>
</evidence>
<dbReference type="InterPro" id="IPR050107">
    <property type="entry name" value="ABC_carbohydrate_import_ATPase"/>
</dbReference>
<dbReference type="PANTHER" id="PTHR43790:SF9">
    <property type="entry name" value="GALACTOFURANOSE TRANSPORTER ATP-BINDING PROTEIN YTFR"/>
    <property type="match status" value="1"/>
</dbReference>
<name>A0A366FBJ2_9HYPH</name>
<keyword evidence="6 8" id="KW-0067">ATP-binding</keyword>
<dbReference type="OrthoDB" id="9805029at2"/>
<dbReference type="GO" id="GO:0016887">
    <property type="term" value="F:ATP hydrolysis activity"/>
    <property type="evidence" value="ECO:0007669"/>
    <property type="project" value="InterPro"/>
</dbReference>
<accession>A0A366FBJ2</accession>
<dbReference type="AlphaFoldDB" id="A0A366FBJ2"/>
<keyword evidence="2" id="KW-0813">Transport</keyword>
<dbReference type="RefSeq" id="WP_113890060.1">
    <property type="nucleotide sequence ID" value="NZ_QNRK01000015.1"/>
</dbReference>
<evidence type="ECO:0000313" key="9">
    <source>
        <dbReference type="Proteomes" id="UP000253529"/>
    </source>
</evidence>
<evidence type="ECO:0000256" key="1">
    <source>
        <dbReference type="ARBA" id="ARBA00005417"/>
    </source>
</evidence>
<feature type="domain" description="ABC transporter" evidence="7">
    <location>
        <begin position="5"/>
        <end position="242"/>
    </location>
</feature>
<organism evidence="8 9">
    <name type="scientific">Roseiarcus fermentans</name>
    <dbReference type="NCBI Taxonomy" id="1473586"/>
    <lineage>
        <taxon>Bacteria</taxon>
        <taxon>Pseudomonadati</taxon>
        <taxon>Pseudomonadota</taxon>
        <taxon>Alphaproteobacteria</taxon>
        <taxon>Hyphomicrobiales</taxon>
        <taxon>Roseiarcaceae</taxon>
        <taxon>Roseiarcus</taxon>
    </lineage>
</organism>
<evidence type="ECO:0000256" key="5">
    <source>
        <dbReference type="ARBA" id="ARBA00022741"/>
    </source>
</evidence>
<comment type="similarity">
    <text evidence="1">Belongs to the ABC transporter superfamily.</text>
</comment>
<dbReference type="SMART" id="SM00382">
    <property type="entry name" value="AAA"/>
    <property type="match status" value="1"/>
</dbReference>
<dbReference type="InterPro" id="IPR027417">
    <property type="entry name" value="P-loop_NTPase"/>
</dbReference>
<dbReference type="PROSITE" id="PS50893">
    <property type="entry name" value="ABC_TRANSPORTER_2"/>
    <property type="match status" value="2"/>
</dbReference>
<dbReference type="Pfam" id="PF00005">
    <property type="entry name" value="ABC_tran"/>
    <property type="match status" value="2"/>
</dbReference>
<dbReference type="InterPro" id="IPR017871">
    <property type="entry name" value="ABC_transporter-like_CS"/>
</dbReference>
<keyword evidence="5" id="KW-0547">Nucleotide-binding</keyword>
<protein>
    <submittedName>
        <fullName evidence="8">Ribose transport system ATP-binding protein</fullName>
    </submittedName>
</protein>
<dbReference type="InterPro" id="IPR003593">
    <property type="entry name" value="AAA+_ATPase"/>
</dbReference>
<dbReference type="Gene3D" id="3.40.50.300">
    <property type="entry name" value="P-loop containing nucleotide triphosphate hydrolases"/>
    <property type="match status" value="2"/>
</dbReference>
<dbReference type="Proteomes" id="UP000253529">
    <property type="component" value="Unassembled WGS sequence"/>
</dbReference>
<dbReference type="EMBL" id="QNRK01000015">
    <property type="protein sequence ID" value="RBP12008.1"/>
    <property type="molecule type" value="Genomic_DNA"/>
</dbReference>
<dbReference type="SUPFAM" id="SSF52540">
    <property type="entry name" value="P-loop containing nucleoside triphosphate hydrolases"/>
    <property type="match status" value="2"/>
</dbReference>
<dbReference type="CDD" id="cd03215">
    <property type="entry name" value="ABC_Carb_Monos_II"/>
    <property type="match status" value="1"/>
</dbReference>
<keyword evidence="4" id="KW-0677">Repeat</keyword>
<proteinExistence type="inferred from homology"/>
<comment type="caution">
    <text evidence="8">The sequence shown here is derived from an EMBL/GenBank/DDBJ whole genome shotgun (WGS) entry which is preliminary data.</text>
</comment>
<feature type="domain" description="ABC transporter" evidence="7">
    <location>
        <begin position="258"/>
        <end position="502"/>
    </location>
</feature>
<dbReference type="CDD" id="cd03216">
    <property type="entry name" value="ABC_Carb_Monos_I"/>
    <property type="match status" value="1"/>
</dbReference>
<evidence type="ECO:0000256" key="4">
    <source>
        <dbReference type="ARBA" id="ARBA00022737"/>
    </source>
</evidence>
<reference evidence="8 9" key="1">
    <citation type="submission" date="2018-06" db="EMBL/GenBank/DDBJ databases">
        <title>Genomic Encyclopedia of Type Strains, Phase IV (KMG-IV): sequencing the most valuable type-strain genomes for metagenomic binning, comparative biology and taxonomic classification.</title>
        <authorList>
            <person name="Goeker M."/>
        </authorList>
    </citation>
    <scope>NUCLEOTIDE SEQUENCE [LARGE SCALE GENOMIC DNA]</scope>
    <source>
        <strain evidence="8 9">DSM 24875</strain>
    </source>
</reference>
<dbReference type="PROSITE" id="PS00211">
    <property type="entry name" value="ABC_TRANSPORTER_1"/>
    <property type="match status" value="1"/>
</dbReference>
<sequence>MTLAIALNHVAKRYGATVALSDATFAVETGATHALLGENGAGKSTLVKILSGVVRPDAGEIAFFDRPVQLANREDSSRLGLETAFQEIPLVPDLTVEQNILLPDEPRKFGFLRDRRAARRRVAQVLADLQLHDIDPADEVRDLDLSVRQKIEIARAISRRPKILLLDEPSAALSSRDVRWLGDRIAALRSAGTTIVLITHRMQEVRDYCSALSVLRNGKHVGSFAAKDVSDADVFTLIMGRSVGAAFPPRRRDASRPARAPVLEAKTLTIGHRLQDVSLRLAAGEILGVAALQGMGQLELFNGLFGVERLDAGSLEVAGRRVWLASPRDAIRAGLGVGLVPEDRKIQGLALTMTGGENASLATLDTFTRFGWVDRRRERAVVDQAFARLQVHPRAHHKAAGSFSGGNQQKIVLAKWLLSDCKVLLVFDPTPGVDVGTKHEMYGLLRQFADAGGAVLFYSTEVPELVGLADRVLVLYRGRVGAELTGAEMTEATIGWRMLGADAGSGPGTMEKAS</sequence>
<evidence type="ECO:0000313" key="8">
    <source>
        <dbReference type="EMBL" id="RBP12008.1"/>
    </source>
</evidence>
<evidence type="ECO:0000259" key="7">
    <source>
        <dbReference type="PROSITE" id="PS50893"/>
    </source>
</evidence>